<sequence>MKTNCLEKLVIEKETCGLLWKQQVAGAERERSFQGQPSGFISATEMPSSVEFPEGSARFVVMDWGPCPHAVDPTASA</sequence>
<proteinExistence type="predicted"/>
<accession>A0A437CGN4</accession>
<reference evidence="1 2" key="1">
    <citation type="submission" date="2018-11" db="EMBL/GenBank/DDBJ databases">
        <authorList>
            <person name="Lopez-Roques C."/>
            <person name="Donnadieu C."/>
            <person name="Bouchez O."/>
            <person name="Klopp C."/>
            <person name="Cabau C."/>
            <person name="Zahm M."/>
        </authorList>
    </citation>
    <scope>NUCLEOTIDE SEQUENCE [LARGE SCALE GENOMIC DNA]</scope>
    <source>
        <strain evidence="1">RS831</strain>
        <tissue evidence="1">Whole body</tissue>
    </source>
</reference>
<reference evidence="1 2" key="2">
    <citation type="submission" date="2019-01" db="EMBL/GenBank/DDBJ databases">
        <title>A chromosome length genome reference of the Java medaka (oryzias javanicus).</title>
        <authorList>
            <person name="Herpin A."/>
            <person name="Takehana Y."/>
            <person name="Naruse K."/>
            <person name="Ansai S."/>
            <person name="Kawaguchi M."/>
        </authorList>
    </citation>
    <scope>NUCLEOTIDE SEQUENCE [LARGE SCALE GENOMIC DNA]</scope>
    <source>
        <strain evidence="1">RS831</strain>
        <tissue evidence="1">Whole body</tissue>
    </source>
</reference>
<keyword evidence="2" id="KW-1185">Reference proteome</keyword>
<dbReference type="AlphaFoldDB" id="A0A437CGN4"/>
<name>A0A437CGN4_ORYJA</name>
<dbReference type="EMBL" id="CM012453">
    <property type="protein sequence ID" value="RVE61483.1"/>
    <property type="molecule type" value="Genomic_DNA"/>
</dbReference>
<evidence type="ECO:0000313" key="1">
    <source>
        <dbReference type="EMBL" id="RVE61483.1"/>
    </source>
</evidence>
<protein>
    <submittedName>
        <fullName evidence="1">Uncharacterized protein</fullName>
    </submittedName>
</protein>
<organism evidence="1 2">
    <name type="scientific">Oryzias javanicus</name>
    <name type="common">Javanese ricefish</name>
    <name type="synonym">Aplocheilus javanicus</name>
    <dbReference type="NCBI Taxonomy" id="123683"/>
    <lineage>
        <taxon>Eukaryota</taxon>
        <taxon>Metazoa</taxon>
        <taxon>Chordata</taxon>
        <taxon>Craniata</taxon>
        <taxon>Vertebrata</taxon>
        <taxon>Euteleostomi</taxon>
        <taxon>Actinopterygii</taxon>
        <taxon>Neopterygii</taxon>
        <taxon>Teleostei</taxon>
        <taxon>Neoteleostei</taxon>
        <taxon>Acanthomorphata</taxon>
        <taxon>Ovalentaria</taxon>
        <taxon>Atherinomorphae</taxon>
        <taxon>Beloniformes</taxon>
        <taxon>Adrianichthyidae</taxon>
        <taxon>Oryziinae</taxon>
        <taxon>Oryzias</taxon>
    </lineage>
</organism>
<gene>
    <name evidence="1" type="ORF">OJAV_G00171180</name>
</gene>
<dbReference type="Proteomes" id="UP000283210">
    <property type="component" value="Chromosome 17"/>
</dbReference>
<evidence type="ECO:0000313" key="2">
    <source>
        <dbReference type="Proteomes" id="UP000283210"/>
    </source>
</evidence>